<sequence>MKDYIKTAMDSKYRQVAIKAMRSLEKDDVKEKLSDVVMWLKSRKGVPNKEEEKYRRDIIGLIGKFGDDSVIDELVVLLNEKAIFKGSLLQPTKVSTLNALVMIGSEKAI</sequence>
<reference evidence="1" key="1">
    <citation type="journal article" date="2014" name="Front. Microbiol.">
        <title>High frequency of phylogenetically diverse reductive dehalogenase-homologous genes in deep subseafloor sedimentary metagenomes.</title>
        <authorList>
            <person name="Kawai M."/>
            <person name="Futagami T."/>
            <person name="Toyoda A."/>
            <person name="Takaki Y."/>
            <person name="Nishi S."/>
            <person name="Hori S."/>
            <person name="Arai W."/>
            <person name="Tsubouchi T."/>
            <person name="Morono Y."/>
            <person name="Uchiyama I."/>
            <person name="Ito T."/>
            <person name="Fujiyama A."/>
            <person name="Inagaki F."/>
            <person name="Takami H."/>
        </authorList>
    </citation>
    <scope>NUCLEOTIDE SEQUENCE</scope>
    <source>
        <strain evidence="1">Expedition CK06-06</strain>
    </source>
</reference>
<dbReference type="AlphaFoldDB" id="X1HV08"/>
<feature type="non-terminal residue" evidence="1">
    <location>
        <position position="109"/>
    </location>
</feature>
<gene>
    <name evidence="1" type="ORF">S03H2_39469</name>
</gene>
<proteinExistence type="predicted"/>
<evidence type="ECO:0000313" key="1">
    <source>
        <dbReference type="EMBL" id="GAH49118.1"/>
    </source>
</evidence>
<protein>
    <recommendedName>
        <fullName evidence="2">HEAT repeat domain-containing protein</fullName>
    </recommendedName>
</protein>
<name>X1HV08_9ZZZZ</name>
<dbReference type="EMBL" id="BARU01024408">
    <property type="protein sequence ID" value="GAH49118.1"/>
    <property type="molecule type" value="Genomic_DNA"/>
</dbReference>
<organism evidence="1">
    <name type="scientific">marine sediment metagenome</name>
    <dbReference type="NCBI Taxonomy" id="412755"/>
    <lineage>
        <taxon>unclassified sequences</taxon>
        <taxon>metagenomes</taxon>
        <taxon>ecological metagenomes</taxon>
    </lineage>
</organism>
<comment type="caution">
    <text evidence="1">The sequence shown here is derived from an EMBL/GenBank/DDBJ whole genome shotgun (WGS) entry which is preliminary data.</text>
</comment>
<accession>X1HV08</accession>
<evidence type="ECO:0008006" key="2">
    <source>
        <dbReference type="Google" id="ProtNLM"/>
    </source>
</evidence>